<dbReference type="AlphaFoldDB" id="A0A4R6XJT9"/>
<protein>
    <submittedName>
        <fullName evidence="1">Tfp pilus assembly protein PilF</fullName>
    </submittedName>
</protein>
<evidence type="ECO:0000313" key="2">
    <source>
        <dbReference type="Proteomes" id="UP000295724"/>
    </source>
</evidence>
<dbReference type="Pfam" id="PF13181">
    <property type="entry name" value="TPR_8"/>
    <property type="match status" value="1"/>
</dbReference>
<sequence length="385" mass="44491">MLPVLMMCLLITACGPVSQYQVKNNFSEQDIFQDGLFGPPASILSMDEVFALTEDQKQDFLKHFHSKEYRDLSDSQRIFKYLKNKLEYFNFHSETLIATDAMALNSGNCMSLAILTRALSKLTHVGISYELARTPPVFQREGNLELNSQHIRTVIFNKTTKTTKQFVRPNDKVKIDYFSTAGSRTLRSVKKEEFHSLFYSNRAAEAMIRNESNRAYWLIKEALKIKPDNLIAINMLGVLYHRIGEEVYAENTYRYGLSHGGDQLELLNNYHKFLLQAGRNEEALIIAQTLENYDDPDPFKWIDLADAEFREGNYHNAIKFYEKAQELASYLHQPYAGIAKANFQLGRNNRAIKAMQMAIENSHRFQTTSIYQAKYDYMKSLQNTN</sequence>
<dbReference type="Gene3D" id="1.25.40.10">
    <property type="entry name" value="Tetratricopeptide repeat domain"/>
    <property type="match status" value="2"/>
</dbReference>
<keyword evidence="2" id="KW-1185">Reference proteome</keyword>
<comment type="caution">
    <text evidence="1">The sequence shown here is derived from an EMBL/GenBank/DDBJ whole genome shotgun (WGS) entry which is preliminary data.</text>
</comment>
<name>A0A4R6XJT9_9GAMM</name>
<reference evidence="1 2" key="1">
    <citation type="submission" date="2019-03" db="EMBL/GenBank/DDBJ databases">
        <title>Genomic Encyclopedia of Type Strains, Phase IV (KMG-IV): sequencing the most valuable type-strain genomes for metagenomic binning, comparative biology and taxonomic classification.</title>
        <authorList>
            <person name="Goeker M."/>
        </authorList>
    </citation>
    <scope>NUCLEOTIDE SEQUENCE [LARGE SCALE GENOMIC DNA]</scope>
    <source>
        <strain evidence="1 2">DSM 25488</strain>
    </source>
</reference>
<dbReference type="EMBL" id="SNZB01000006">
    <property type="protein sequence ID" value="TDR17503.1"/>
    <property type="molecule type" value="Genomic_DNA"/>
</dbReference>
<dbReference type="Proteomes" id="UP000295724">
    <property type="component" value="Unassembled WGS sequence"/>
</dbReference>
<accession>A0A4R6XJT9</accession>
<organism evidence="1 2">
    <name type="scientific">Marinicella litoralis</name>
    <dbReference type="NCBI Taxonomy" id="644220"/>
    <lineage>
        <taxon>Bacteria</taxon>
        <taxon>Pseudomonadati</taxon>
        <taxon>Pseudomonadota</taxon>
        <taxon>Gammaproteobacteria</taxon>
        <taxon>Lysobacterales</taxon>
        <taxon>Marinicellaceae</taxon>
        <taxon>Marinicella</taxon>
    </lineage>
</organism>
<dbReference type="SMART" id="SM00028">
    <property type="entry name" value="TPR"/>
    <property type="match status" value="4"/>
</dbReference>
<gene>
    <name evidence="1" type="ORF">C8D91_2562</name>
</gene>
<dbReference type="InterPro" id="IPR011990">
    <property type="entry name" value="TPR-like_helical_dom_sf"/>
</dbReference>
<proteinExistence type="predicted"/>
<dbReference type="SUPFAM" id="SSF48452">
    <property type="entry name" value="TPR-like"/>
    <property type="match status" value="1"/>
</dbReference>
<evidence type="ECO:0000313" key="1">
    <source>
        <dbReference type="EMBL" id="TDR17503.1"/>
    </source>
</evidence>
<dbReference type="InterPro" id="IPR019734">
    <property type="entry name" value="TPR_rpt"/>
</dbReference>